<feature type="compositionally biased region" description="Polar residues" evidence="1">
    <location>
        <begin position="214"/>
        <end position="250"/>
    </location>
</feature>
<evidence type="ECO:0000259" key="2">
    <source>
        <dbReference type="Pfam" id="PF02720"/>
    </source>
</evidence>
<name>A0A939BXQ9_9ACTN</name>
<feature type="domain" description="DUF222" evidence="2">
    <location>
        <begin position="57"/>
        <end position="171"/>
    </location>
</feature>
<organism evidence="3 4">
    <name type="scientific">Nakamurella leprariae</name>
    <dbReference type="NCBI Taxonomy" id="2803911"/>
    <lineage>
        <taxon>Bacteria</taxon>
        <taxon>Bacillati</taxon>
        <taxon>Actinomycetota</taxon>
        <taxon>Actinomycetes</taxon>
        <taxon>Nakamurellales</taxon>
        <taxon>Nakamurellaceae</taxon>
        <taxon>Nakamurella</taxon>
    </lineage>
</organism>
<dbReference type="AlphaFoldDB" id="A0A939BXQ9"/>
<dbReference type="Pfam" id="PF02720">
    <property type="entry name" value="DUF222"/>
    <property type="match status" value="1"/>
</dbReference>
<feature type="region of interest" description="Disordered" evidence="1">
    <location>
        <begin position="197"/>
        <end position="250"/>
    </location>
</feature>
<reference evidence="3" key="1">
    <citation type="submission" date="2021-01" db="EMBL/GenBank/DDBJ databases">
        <title>YIM 132084 draft genome.</title>
        <authorList>
            <person name="An D."/>
        </authorList>
    </citation>
    <scope>NUCLEOTIDE SEQUENCE</scope>
    <source>
        <strain evidence="3">YIM 132084</strain>
    </source>
</reference>
<proteinExistence type="predicted"/>
<evidence type="ECO:0000256" key="1">
    <source>
        <dbReference type="SAM" id="MobiDB-lite"/>
    </source>
</evidence>
<accession>A0A939BXQ9</accession>
<dbReference type="InterPro" id="IPR003870">
    <property type="entry name" value="DUF222"/>
</dbReference>
<dbReference type="Proteomes" id="UP000663792">
    <property type="component" value="Unassembled WGS sequence"/>
</dbReference>
<gene>
    <name evidence="3" type="ORF">JL106_03045</name>
</gene>
<evidence type="ECO:0000313" key="3">
    <source>
        <dbReference type="EMBL" id="MBM9466255.1"/>
    </source>
</evidence>
<protein>
    <submittedName>
        <fullName evidence="3">DUF222 domain-containing protein</fullName>
    </submittedName>
</protein>
<dbReference type="EMBL" id="JAERWK010000005">
    <property type="protein sequence ID" value="MBM9466255.1"/>
    <property type="molecule type" value="Genomic_DNA"/>
</dbReference>
<feature type="compositionally biased region" description="Low complexity" evidence="1">
    <location>
        <begin position="197"/>
        <end position="210"/>
    </location>
</feature>
<sequence>MTETIAAAPDLGSLADPVIDAAVVSARELLADLHADAGWTALTDLQVLERARALEDLHRLVGAMRITAAGAVDRRHLANRYGAASTAGLLREVLRVRPGQARELVRAAAAVLPDRQLTGHLSPPRLPELADAMLDGSVNGDHISVIETTLRSLPARVPAEVRATVERTLAVLADPDGDLPPGQDPAHTPRWPWATATAAAPSPAATDLPAGATHTMSSTGPTADPPTWTTPSCTADTTTRSSTPATGPSP</sequence>
<comment type="caution">
    <text evidence="3">The sequence shown here is derived from an EMBL/GenBank/DDBJ whole genome shotgun (WGS) entry which is preliminary data.</text>
</comment>
<evidence type="ECO:0000313" key="4">
    <source>
        <dbReference type="Proteomes" id="UP000663792"/>
    </source>
</evidence>
<keyword evidence="4" id="KW-1185">Reference proteome</keyword>